<dbReference type="SUPFAM" id="SSF50729">
    <property type="entry name" value="PH domain-like"/>
    <property type="match status" value="1"/>
</dbReference>
<proteinExistence type="predicted"/>
<dbReference type="EMBL" id="LUCM01006481">
    <property type="protein sequence ID" value="KAA0191213.1"/>
    <property type="molecule type" value="Genomic_DNA"/>
</dbReference>
<dbReference type="Proteomes" id="UP000728185">
    <property type="component" value="Unassembled WGS sequence"/>
</dbReference>
<feature type="compositionally biased region" description="Polar residues" evidence="1">
    <location>
        <begin position="215"/>
        <end position="226"/>
    </location>
</feature>
<dbReference type="Pfam" id="PF00169">
    <property type="entry name" value="PH"/>
    <property type="match status" value="1"/>
</dbReference>
<protein>
    <submittedName>
        <fullName evidence="3">Sesquipedalian-1</fullName>
    </submittedName>
</protein>
<dbReference type="PROSITE" id="PS50003">
    <property type="entry name" value="PH_DOMAIN"/>
    <property type="match status" value="1"/>
</dbReference>
<evidence type="ECO:0000256" key="1">
    <source>
        <dbReference type="SAM" id="MobiDB-lite"/>
    </source>
</evidence>
<dbReference type="GO" id="GO:0001881">
    <property type="term" value="P:receptor recycling"/>
    <property type="evidence" value="ECO:0007669"/>
    <property type="project" value="TreeGrafter"/>
</dbReference>
<dbReference type="GO" id="GO:0005829">
    <property type="term" value="C:cytosol"/>
    <property type="evidence" value="ECO:0007669"/>
    <property type="project" value="GOC"/>
</dbReference>
<dbReference type="InterPro" id="IPR001849">
    <property type="entry name" value="PH_domain"/>
</dbReference>
<dbReference type="InterPro" id="IPR045188">
    <property type="entry name" value="Boi1/Boi2-like"/>
</dbReference>
<name>A0A8E0VJ56_9TREM</name>
<accession>A0A8E0VJ56</accession>
<organism evidence="3 4">
    <name type="scientific">Fasciolopsis buskii</name>
    <dbReference type="NCBI Taxonomy" id="27845"/>
    <lineage>
        <taxon>Eukaryota</taxon>
        <taxon>Metazoa</taxon>
        <taxon>Spiralia</taxon>
        <taxon>Lophotrochozoa</taxon>
        <taxon>Platyhelminthes</taxon>
        <taxon>Trematoda</taxon>
        <taxon>Digenea</taxon>
        <taxon>Plagiorchiida</taxon>
        <taxon>Echinostomata</taxon>
        <taxon>Echinostomatoidea</taxon>
        <taxon>Fasciolidae</taxon>
        <taxon>Fasciolopsis</taxon>
    </lineage>
</organism>
<dbReference type="GO" id="GO:0055037">
    <property type="term" value="C:recycling endosome"/>
    <property type="evidence" value="ECO:0007669"/>
    <property type="project" value="TreeGrafter"/>
</dbReference>
<evidence type="ECO:0000259" key="2">
    <source>
        <dbReference type="PROSITE" id="PS50003"/>
    </source>
</evidence>
<keyword evidence="4" id="KW-1185">Reference proteome</keyword>
<sequence length="271" mass="30933">MRIFNPKTIVQFLGCRKGDREGYLWKRKSETKGSYKRRYFVAYGNILAYYEKKLDREPLGILFLENHIIEMVDDLTMVIRFLTLNELPKGYYLRSDSTEDIEQWMRILSRSGIDFFTLTLEDLEDQLRAVSVVNSVSSNAVPMCSTERGLLPECPPLQIDQSFRRPNPFDSCSIFTPATTTAGDTRPTTGLLVTSVNQSSQSSSADMQANRPDQLGTSCRSQVNSHRPSIPTNIQWLLSQDWQQLHAKVRMQLSEAEIHVSTDSLRQPAKT</sequence>
<dbReference type="PANTHER" id="PTHR22902">
    <property type="entry name" value="SESQUIPEDALIAN"/>
    <property type="match status" value="1"/>
</dbReference>
<dbReference type="OrthoDB" id="10261837at2759"/>
<evidence type="ECO:0000313" key="4">
    <source>
        <dbReference type="Proteomes" id="UP000728185"/>
    </source>
</evidence>
<dbReference type="GO" id="GO:0042147">
    <property type="term" value="P:retrograde transport, endosome to Golgi"/>
    <property type="evidence" value="ECO:0007669"/>
    <property type="project" value="TreeGrafter"/>
</dbReference>
<feature type="region of interest" description="Disordered" evidence="1">
    <location>
        <begin position="196"/>
        <end position="226"/>
    </location>
</feature>
<dbReference type="AlphaFoldDB" id="A0A8E0VJ56"/>
<evidence type="ECO:0000313" key="3">
    <source>
        <dbReference type="EMBL" id="KAA0191213.1"/>
    </source>
</evidence>
<dbReference type="GO" id="GO:0005802">
    <property type="term" value="C:trans-Golgi network"/>
    <property type="evidence" value="ECO:0007669"/>
    <property type="project" value="TreeGrafter"/>
</dbReference>
<comment type="caution">
    <text evidence="3">The sequence shown here is derived from an EMBL/GenBank/DDBJ whole genome shotgun (WGS) entry which is preliminary data.</text>
</comment>
<gene>
    <name evidence="3" type="ORF">FBUS_07306</name>
</gene>
<dbReference type="GO" id="GO:0005769">
    <property type="term" value="C:early endosome"/>
    <property type="evidence" value="ECO:0007669"/>
    <property type="project" value="TreeGrafter"/>
</dbReference>
<dbReference type="InterPro" id="IPR011993">
    <property type="entry name" value="PH-like_dom_sf"/>
</dbReference>
<dbReference type="SMART" id="SM00233">
    <property type="entry name" value="PH"/>
    <property type="match status" value="1"/>
</dbReference>
<dbReference type="GO" id="GO:0007032">
    <property type="term" value="P:endosome organization"/>
    <property type="evidence" value="ECO:0007669"/>
    <property type="project" value="TreeGrafter"/>
</dbReference>
<dbReference type="PANTHER" id="PTHR22902:SF53">
    <property type="entry name" value="INOSITOL PHOSPHATASE INTERACTING PROTEIN, ISOFORM A"/>
    <property type="match status" value="1"/>
</dbReference>
<reference evidence="3" key="1">
    <citation type="submission" date="2019-05" db="EMBL/GenBank/DDBJ databases">
        <title>Annotation for the trematode Fasciolopsis buski.</title>
        <authorList>
            <person name="Choi Y.-J."/>
        </authorList>
    </citation>
    <scope>NUCLEOTIDE SEQUENCE</scope>
    <source>
        <strain evidence="3">HT</strain>
        <tissue evidence="3">Whole worm</tissue>
    </source>
</reference>
<dbReference type="Gene3D" id="2.30.29.30">
    <property type="entry name" value="Pleckstrin-homology domain (PH domain)/Phosphotyrosine-binding domain (PTB)"/>
    <property type="match status" value="1"/>
</dbReference>
<feature type="domain" description="PH" evidence="2">
    <location>
        <begin position="17"/>
        <end position="113"/>
    </location>
</feature>